<dbReference type="GO" id="GO:0005524">
    <property type="term" value="F:ATP binding"/>
    <property type="evidence" value="ECO:0007669"/>
    <property type="project" value="UniProtKB-KW"/>
</dbReference>
<evidence type="ECO:0000256" key="2">
    <source>
        <dbReference type="ARBA" id="ARBA00022741"/>
    </source>
</evidence>
<evidence type="ECO:0000259" key="5">
    <source>
        <dbReference type="Pfam" id="PF05157"/>
    </source>
</evidence>
<feature type="domain" description="Type II secretion system protein GspE N-terminal" evidence="5">
    <location>
        <begin position="61"/>
        <end position="143"/>
    </location>
</feature>
<keyword evidence="3" id="KW-0067">ATP-binding</keyword>
<dbReference type="InterPro" id="IPR027417">
    <property type="entry name" value="P-loop_NTPase"/>
</dbReference>
<dbReference type="PANTHER" id="PTHR30258">
    <property type="entry name" value="TYPE II SECRETION SYSTEM PROTEIN GSPE-RELATED"/>
    <property type="match status" value="1"/>
</dbReference>
<dbReference type="SUPFAM" id="SSF160246">
    <property type="entry name" value="EspE N-terminal domain-like"/>
    <property type="match status" value="1"/>
</dbReference>
<proteinExistence type="inferred from homology"/>
<dbReference type="AlphaFoldDB" id="A0A1G2RC24"/>
<dbReference type="Gene3D" id="3.30.450.90">
    <property type="match status" value="1"/>
</dbReference>
<dbReference type="GO" id="GO:0005886">
    <property type="term" value="C:plasma membrane"/>
    <property type="evidence" value="ECO:0007669"/>
    <property type="project" value="TreeGrafter"/>
</dbReference>
<dbReference type="STRING" id="1802457.A3F15_02425"/>
<accession>A0A1G2RC24</accession>
<dbReference type="Gene3D" id="3.30.300.160">
    <property type="entry name" value="Type II secretion system, protein E, N-terminal domain"/>
    <property type="match status" value="1"/>
</dbReference>
<dbReference type="Pfam" id="PF00437">
    <property type="entry name" value="T2SSE"/>
    <property type="match status" value="1"/>
</dbReference>
<comment type="caution">
    <text evidence="6">The sequence shown here is derived from an EMBL/GenBank/DDBJ whole genome shotgun (WGS) entry which is preliminary data.</text>
</comment>
<reference evidence="6 7" key="1">
    <citation type="journal article" date="2016" name="Nat. Commun.">
        <title>Thousands of microbial genomes shed light on interconnected biogeochemical processes in an aquifer system.</title>
        <authorList>
            <person name="Anantharaman K."/>
            <person name="Brown C.T."/>
            <person name="Hug L.A."/>
            <person name="Sharon I."/>
            <person name="Castelle C.J."/>
            <person name="Probst A.J."/>
            <person name="Thomas B.C."/>
            <person name="Singh A."/>
            <person name="Wilkins M.J."/>
            <person name="Karaoz U."/>
            <person name="Brodie E.L."/>
            <person name="Williams K.H."/>
            <person name="Hubbard S.S."/>
            <person name="Banfield J.F."/>
        </authorList>
    </citation>
    <scope>NUCLEOTIDE SEQUENCE [LARGE SCALE GENOMIC DNA]</scope>
</reference>
<dbReference type="Proteomes" id="UP000177078">
    <property type="component" value="Unassembled WGS sequence"/>
</dbReference>
<dbReference type="InterPro" id="IPR037257">
    <property type="entry name" value="T2SS_E_N_sf"/>
</dbReference>
<dbReference type="EMBL" id="MHUC01000031">
    <property type="protein sequence ID" value="OHA70385.1"/>
    <property type="molecule type" value="Genomic_DNA"/>
</dbReference>
<dbReference type="Pfam" id="PF05157">
    <property type="entry name" value="MshEN"/>
    <property type="match status" value="1"/>
</dbReference>
<evidence type="ECO:0000256" key="1">
    <source>
        <dbReference type="ARBA" id="ARBA00006611"/>
    </source>
</evidence>
<gene>
    <name evidence="6" type="ORF">A3F15_02425</name>
</gene>
<evidence type="ECO:0000256" key="3">
    <source>
        <dbReference type="ARBA" id="ARBA00022840"/>
    </source>
</evidence>
<dbReference type="SUPFAM" id="SSF52540">
    <property type="entry name" value="P-loop containing nucleoside triphosphate hydrolases"/>
    <property type="match status" value="1"/>
</dbReference>
<evidence type="ECO:0000313" key="6">
    <source>
        <dbReference type="EMBL" id="OHA70385.1"/>
    </source>
</evidence>
<dbReference type="InterPro" id="IPR007831">
    <property type="entry name" value="T2SS_GspE_N"/>
</dbReference>
<sequence>MKIDDDFLKSILVDSGLILLEDFQSAQKHAKENKQTLYQTLIEKAIVSDEQLSKLIADEIGFPYVNLEKLKIDKSVLGIIPEIVAKKQKIIIFGRVKEGLKAAMANPDDLEIREFIERKTGEKVIPHFASENNILSVLKYYKREIKEEFEDIIGKSLEEFHKAESKAPQSLPIIKVVEFILSYGYDNRASDVHLEPYSQKTVLRYRIDGVLHDVLTLPEDIHDFLVARIKILSKLRTDEHQTAQDGHFFFQTSEGKVDVRVSVVPIEEGEKIVMRLLTERSRKFELEDLGFQKEDLEIFKRNIKKPWGMILATGPTGSGKTTTLYGILKILNTREINICTIEDPVEYDIEGINQIQVNPKTNLTFLDGLRAIIRQDPNIIMVGEIRDPETAQLAINAAMTGHLVLSTFHATDAATVLVRLIDMAVEPFLITSTANLVISQRLVRKICPRCIESIEVAVPDVAKMLSQNLIERLFKGKKVIRVFSGRGCSLCQKTGYLGRIGIFELLEMTDTIKELVMQKANAVQIKNKAQELGMTTMIEDGLKKVEEGITTLEEVLRAIKE</sequence>
<dbReference type="GO" id="GO:0016887">
    <property type="term" value="F:ATP hydrolysis activity"/>
    <property type="evidence" value="ECO:0007669"/>
    <property type="project" value="TreeGrafter"/>
</dbReference>
<comment type="similarity">
    <text evidence="1">Belongs to the GSP E family.</text>
</comment>
<dbReference type="CDD" id="cd01129">
    <property type="entry name" value="PulE-GspE-like"/>
    <property type="match status" value="1"/>
</dbReference>
<dbReference type="FunFam" id="3.40.50.300:FF:000398">
    <property type="entry name" value="Type IV pilus assembly ATPase PilB"/>
    <property type="match status" value="1"/>
</dbReference>
<evidence type="ECO:0000259" key="4">
    <source>
        <dbReference type="Pfam" id="PF00437"/>
    </source>
</evidence>
<evidence type="ECO:0008006" key="8">
    <source>
        <dbReference type="Google" id="ProtNLM"/>
    </source>
</evidence>
<feature type="domain" description="Bacterial type II secretion system protein E" evidence="4">
    <location>
        <begin position="170"/>
        <end position="557"/>
    </location>
</feature>
<organism evidence="6 7">
    <name type="scientific">Candidatus Wildermuthbacteria bacterium RIFCSPHIGHO2_12_FULL_40_12</name>
    <dbReference type="NCBI Taxonomy" id="1802457"/>
    <lineage>
        <taxon>Bacteria</taxon>
        <taxon>Candidatus Wildermuthiibacteriota</taxon>
    </lineage>
</organism>
<name>A0A1G2RC24_9BACT</name>
<dbReference type="InterPro" id="IPR001482">
    <property type="entry name" value="T2SS/T4SS_dom"/>
</dbReference>
<dbReference type="PANTHER" id="PTHR30258:SF1">
    <property type="entry name" value="PROTEIN TRANSPORT PROTEIN HOFB HOMOLOG"/>
    <property type="match status" value="1"/>
</dbReference>
<dbReference type="Gene3D" id="3.40.50.300">
    <property type="entry name" value="P-loop containing nucleotide triphosphate hydrolases"/>
    <property type="match status" value="1"/>
</dbReference>
<keyword evidence="2" id="KW-0547">Nucleotide-binding</keyword>
<protein>
    <recommendedName>
        <fullName evidence="8">AAA+ ATPase domain-containing protein</fullName>
    </recommendedName>
</protein>
<evidence type="ECO:0000313" key="7">
    <source>
        <dbReference type="Proteomes" id="UP000177078"/>
    </source>
</evidence>